<protein>
    <recommendedName>
        <fullName evidence="8">Mitochondrial import inner membrane translocase subunit TIM22</fullName>
    </recommendedName>
</protein>
<comment type="subcellular location">
    <subcellularLocation>
        <location evidence="1 8">Mitochondrion inner membrane</location>
        <topology evidence="1 8">Multi-pass membrane protein</topology>
    </subcellularLocation>
</comment>
<evidence type="ECO:0000256" key="6">
    <source>
        <dbReference type="ARBA" id="ARBA00023128"/>
    </source>
</evidence>
<dbReference type="OrthoDB" id="75343at2759"/>
<feature type="transmembrane region" description="Helical" evidence="8">
    <location>
        <begin position="72"/>
        <end position="93"/>
    </location>
</feature>
<feature type="non-terminal residue" evidence="9">
    <location>
        <position position="125"/>
    </location>
</feature>
<evidence type="ECO:0000256" key="7">
    <source>
        <dbReference type="ARBA" id="ARBA00023136"/>
    </source>
</evidence>
<comment type="function">
    <text evidence="8">Essential core component of the TIM22 complex, a complex that mediates the import and insertion of multi-pass transmembrane proteins into the mitochondrial inner membrane. In the TIM22 complex, it constitutes the voltage-activated and signal-gated channel. Forms a twin-pore translocase that uses the membrane potential as external driving force in 2 voltage-dependent steps.</text>
</comment>
<keyword evidence="6 8" id="KW-0496">Mitochondrion</keyword>
<dbReference type="PANTHER" id="PTHR14110">
    <property type="entry name" value="MITOCHONDRIAL IMPORT INNER MEMBRANE TRANSLOCASE SUBUNIT TIM22"/>
    <property type="match status" value="1"/>
</dbReference>
<keyword evidence="5 8" id="KW-1133">Transmembrane helix</keyword>
<evidence type="ECO:0000256" key="3">
    <source>
        <dbReference type="ARBA" id="ARBA00022692"/>
    </source>
</evidence>
<evidence type="ECO:0000256" key="5">
    <source>
        <dbReference type="ARBA" id="ARBA00022989"/>
    </source>
</evidence>
<accession>S9WF66</accession>
<dbReference type="GO" id="GO:0042721">
    <property type="term" value="C:TIM22 mitochondrial import inner membrane insertion complex"/>
    <property type="evidence" value="ECO:0007669"/>
    <property type="project" value="UniProtKB-UniRule"/>
</dbReference>
<keyword evidence="8" id="KW-0811">Translocation</keyword>
<evidence type="ECO:0000256" key="8">
    <source>
        <dbReference type="RuleBase" id="RU367038"/>
    </source>
</evidence>
<keyword evidence="10" id="KW-1185">Reference proteome</keyword>
<dbReference type="Proteomes" id="UP000015354">
    <property type="component" value="Unassembled WGS sequence"/>
</dbReference>
<dbReference type="EMBL" id="ATMH01001616">
    <property type="protein sequence ID" value="EPY34375.1"/>
    <property type="molecule type" value="Genomic_DNA"/>
</dbReference>
<proteinExistence type="inferred from homology"/>
<gene>
    <name evidence="9" type="ORF">STCU_01616</name>
</gene>
<evidence type="ECO:0000256" key="1">
    <source>
        <dbReference type="ARBA" id="ARBA00004448"/>
    </source>
</evidence>
<dbReference type="InterPro" id="IPR039175">
    <property type="entry name" value="TIM22"/>
</dbReference>
<dbReference type="PANTHER" id="PTHR14110:SF0">
    <property type="entry name" value="MITOCHONDRIAL IMPORT INNER MEMBRANE TRANSLOCASE SUBUNIT TIM22"/>
    <property type="match status" value="1"/>
</dbReference>
<evidence type="ECO:0000313" key="9">
    <source>
        <dbReference type="EMBL" id="EPY34375.1"/>
    </source>
</evidence>
<dbReference type="GO" id="GO:0045039">
    <property type="term" value="P:protein insertion into mitochondrial inner membrane"/>
    <property type="evidence" value="ECO:0007669"/>
    <property type="project" value="UniProtKB-UniRule"/>
</dbReference>
<reference evidence="9 10" key="1">
    <citation type="journal article" date="2013" name="PLoS ONE">
        <title>Predicting the Proteins of Angomonas deanei, Strigomonas culicis and Their Respective Endosymbionts Reveals New Aspects of the Trypanosomatidae Family.</title>
        <authorList>
            <person name="Motta M.C."/>
            <person name="Martins A.C."/>
            <person name="de Souza S.S."/>
            <person name="Catta-Preta C.M."/>
            <person name="Silva R."/>
            <person name="Klein C.C."/>
            <person name="de Almeida L.G."/>
            <person name="de Lima Cunha O."/>
            <person name="Ciapina L.P."/>
            <person name="Brocchi M."/>
            <person name="Colabardini A.C."/>
            <person name="de Araujo Lima B."/>
            <person name="Machado C.R."/>
            <person name="de Almeida Soares C.M."/>
            <person name="Probst C.M."/>
            <person name="de Menezes C.B."/>
            <person name="Thompson C.E."/>
            <person name="Bartholomeu D.C."/>
            <person name="Gradia D.F."/>
            <person name="Pavoni D.P."/>
            <person name="Grisard E.C."/>
            <person name="Fantinatti-Garboggini F."/>
            <person name="Marchini F.K."/>
            <person name="Rodrigues-Luiz G.F."/>
            <person name="Wagner G."/>
            <person name="Goldman G.H."/>
            <person name="Fietto J.L."/>
            <person name="Elias M.C."/>
            <person name="Goldman M.H."/>
            <person name="Sagot M.F."/>
            <person name="Pereira M."/>
            <person name="Stoco P.H."/>
            <person name="de Mendonca-Neto R.P."/>
            <person name="Teixeira S.M."/>
            <person name="Maciel T.E."/>
            <person name="de Oliveira Mendes T.A."/>
            <person name="Urmenyi T.P."/>
            <person name="de Souza W."/>
            <person name="Schenkman S."/>
            <person name="de Vasconcelos A.T."/>
        </authorList>
    </citation>
    <scope>NUCLEOTIDE SEQUENCE [LARGE SCALE GENOMIC DNA]</scope>
</reference>
<keyword evidence="8" id="KW-0813">Transport</keyword>
<sequence>MASILDMQPPVNPTDKLMLVAKDSILGTAAMTVAGGYGMGFLFSLFGAVFSLETATQSMGSADFFRYSFRNAHRLGASFAFFGFLFGGIEGALEKRRGRKDMWNPTFSGGLLGGAYGWRSYKYPG</sequence>
<comment type="similarity">
    <text evidence="2 8">Belongs to the Tim17/Tim22/Tim23 family.</text>
</comment>
<comment type="subunit">
    <text evidence="8">Component of the TIM22 complex.</text>
</comment>
<organism evidence="9 10">
    <name type="scientific">Strigomonas culicis</name>
    <dbReference type="NCBI Taxonomy" id="28005"/>
    <lineage>
        <taxon>Eukaryota</taxon>
        <taxon>Discoba</taxon>
        <taxon>Euglenozoa</taxon>
        <taxon>Kinetoplastea</taxon>
        <taxon>Metakinetoplastina</taxon>
        <taxon>Trypanosomatida</taxon>
        <taxon>Trypanosomatidae</taxon>
        <taxon>Strigomonadinae</taxon>
        <taxon>Strigomonas</taxon>
    </lineage>
</organism>
<evidence type="ECO:0000256" key="4">
    <source>
        <dbReference type="ARBA" id="ARBA00022792"/>
    </source>
</evidence>
<evidence type="ECO:0000313" key="10">
    <source>
        <dbReference type="Proteomes" id="UP000015354"/>
    </source>
</evidence>
<dbReference type="GO" id="GO:0008320">
    <property type="term" value="F:protein transmembrane transporter activity"/>
    <property type="evidence" value="ECO:0007669"/>
    <property type="project" value="UniProtKB-UniRule"/>
</dbReference>
<comment type="caution">
    <text evidence="9">The sequence shown here is derived from an EMBL/GenBank/DDBJ whole genome shotgun (WGS) entry which is preliminary data.</text>
</comment>
<keyword evidence="3 8" id="KW-0812">Transmembrane</keyword>
<keyword evidence="7 8" id="KW-0472">Membrane</keyword>
<dbReference type="GO" id="GO:0030943">
    <property type="term" value="F:mitochondrion targeting sequence binding"/>
    <property type="evidence" value="ECO:0007669"/>
    <property type="project" value="TreeGrafter"/>
</dbReference>
<keyword evidence="4 8" id="KW-0999">Mitochondrion inner membrane</keyword>
<name>S9WF66_9TRYP</name>
<feature type="transmembrane region" description="Helical" evidence="8">
    <location>
        <begin position="25"/>
        <end position="52"/>
    </location>
</feature>
<evidence type="ECO:0000256" key="2">
    <source>
        <dbReference type="ARBA" id="ARBA00008444"/>
    </source>
</evidence>
<dbReference type="Pfam" id="PF02466">
    <property type="entry name" value="Tim17"/>
    <property type="match status" value="1"/>
</dbReference>
<keyword evidence="8" id="KW-0653">Protein transport</keyword>
<dbReference type="AlphaFoldDB" id="S9WF66"/>